<keyword evidence="12" id="KW-1185">Reference proteome</keyword>
<gene>
    <name evidence="11" type="primary">SPTLC2</name>
    <name evidence="11" type="ORF">BLAG_LOCUS12482</name>
</gene>
<dbReference type="GO" id="GO:0016020">
    <property type="term" value="C:membrane"/>
    <property type="evidence" value="ECO:0007669"/>
    <property type="project" value="GOC"/>
</dbReference>
<dbReference type="CDD" id="cd06454">
    <property type="entry name" value="KBL_like"/>
    <property type="match status" value="1"/>
</dbReference>
<feature type="domain" description="Aminotransferase class I/classII large" evidence="10">
    <location>
        <begin position="123"/>
        <end position="483"/>
    </location>
</feature>
<dbReference type="InterPro" id="IPR015422">
    <property type="entry name" value="PyrdxlP-dep_Trfase_small"/>
</dbReference>
<dbReference type="Gene3D" id="3.90.1150.10">
    <property type="entry name" value="Aspartate Aminotransferase, domain 1"/>
    <property type="match status" value="1"/>
</dbReference>
<dbReference type="OrthoDB" id="65434at2759"/>
<evidence type="ECO:0000256" key="6">
    <source>
        <dbReference type="ARBA" id="ARBA00023315"/>
    </source>
</evidence>
<evidence type="ECO:0000313" key="12">
    <source>
        <dbReference type="Proteomes" id="UP000838412"/>
    </source>
</evidence>
<reference evidence="11" key="1">
    <citation type="submission" date="2022-01" db="EMBL/GenBank/DDBJ databases">
        <authorList>
            <person name="Braso-Vives M."/>
        </authorList>
    </citation>
    <scope>NUCLEOTIDE SEQUENCE</scope>
</reference>
<dbReference type="PANTHER" id="PTHR13693:SF3">
    <property type="entry name" value="LD36009P"/>
    <property type="match status" value="1"/>
</dbReference>
<accession>A0A8K0EGL3</accession>
<dbReference type="GO" id="GO:0030170">
    <property type="term" value="F:pyridoxal phosphate binding"/>
    <property type="evidence" value="ECO:0007669"/>
    <property type="project" value="InterPro"/>
</dbReference>
<dbReference type="GO" id="GO:0046512">
    <property type="term" value="P:sphingosine biosynthetic process"/>
    <property type="evidence" value="ECO:0007669"/>
    <property type="project" value="TreeGrafter"/>
</dbReference>
<evidence type="ECO:0000256" key="1">
    <source>
        <dbReference type="ARBA" id="ARBA00001933"/>
    </source>
</evidence>
<evidence type="ECO:0000256" key="9">
    <source>
        <dbReference type="SAM" id="Phobius"/>
    </source>
</evidence>
<dbReference type="GO" id="GO:0017059">
    <property type="term" value="C:serine palmitoyltransferase complex"/>
    <property type="evidence" value="ECO:0007669"/>
    <property type="project" value="TreeGrafter"/>
</dbReference>
<dbReference type="Gene3D" id="3.40.640.10">
    <property type="entry name" value="Type I PLP-dependent aspartate aminotransferase-like (Major domain)"/>
    <property type="match status" value="1"/>
</dbReference>
<evidence type="ECO:0000256" key="4">
    <source>
        <dbReference type="ARBA" id="ARBA00022679"/>
    </source>
</evidence>
<dbReference type="EMBL" id="OV696704">
    <property type="protein sequence ID" value="CAH1252396.1"/>
    <property type="molecule type" value="Genomic_DNA"/>
</dbReference>
<evidence type="ECO:0000259" key="10">
    <source>
        <dbReference type="Pfam" id="PF00155"/>
    </source>
</evidence>
<keyword evidence="9" id="KW-1133">Transmembrane helix</keyword>
<keyword evidence="5 8" id="KW-0663">Pyridoxal phosphate</keyword>
<dbReference type="GO" id="GO:0046513">
    <property type="term" value="P:ceramide biosynthetic process"/>
    <property type="evidence" value="ECO:0007669"/>
    <property type="project" value="TreeGrafter"/>
</dbReference>
<feature type="transmembrane region" description="Helical" evidence="9">
    <location>
        <begin position="24"/>
        <end position="42"/>
    </location>
</feature>
<evidence type="ECO:0000256" key="2">
    <source>
        <dbReference type="ARBA" id="ARBA00008392"/>
    </source>
</evidence>
<sequence length="496" mass="55386">MERSCKDVQGGRESDRCHESTPLLAAWWTYLSFAILMMFGYLRDFIRRIGLETKHSALEQNRMKDFVPLYSSFDGFYAKNIFKRLSHCYGRPICSPPTAEVDVLERTSYDENCHFRLTGKKRRCINLASFNYLDFVGNEGPCVEATAHALQQYGVGVCSTRQELGNCSIHEELEKTTARFLGVDDAVTFGMGFCTNSLNIPVLVGGKGCLLLSDEKNHASIVLGARLSGSVIKVFKHNDIDDLEEKLRGAITSGRPRTHWPWRKILIIVEGIYSMEGSIVKLLDVVRLKNKYGAYLYLDEAHSMGALGRTGRGVTEYWGVGPRDVDIMMGTFTKSFGAFGGYIAGSKRLINHLRAYSYSTTYACSMSAPVAQQIISSMKIIMGEDGTNTGKLRIMRLATNVRYFRQRLRAMGFIVYGDDNSAVVPLLVFVPGKAQAIMEELFERNIACVAGIFPATSITTGRIRIFISAAHTREMLDTVLSSISEVGDRLQLKYSL</sequence>
<dbReference type="InterPro" id="IPR004839">
    <property type="entry name" value="Aminotransferase_I/II_large"/>
</dbReference>
<comment type="similarity">
    <text evidence="2 8">Belongs to the class-II pyridoxal-phosphate-dependent aminotransferase family.</text>
</comment>
<comment type="cofactor">
    <cofactor evidence="1 8">
        <name>pyridoxal 5'-phosphate</name>
        <dbReference type="ChEBI" id="CHEBI:597326"/>
    </cofactor>
</comment>
<proteinExistence type="inferred from homology"/>
<keyword evidence="4" id="KW-0808">Transferase</keyword>
<evidence type="ECO:0000256" key="5">
    <source>
        <dbReference type="ARBA" id="ARBA00022898"/>
    </source>
</evidence>
<comment type="catalytic activity">
    <reaction evidence="7">
        <text>L-serine + hexadecanoyl-CoA + H(+) = 3-oxosphinganine + CO2 + CoA</text>
        <dbReference type="Rhea" id="RHEA:14761"/>
        <dbReference type="ChEBI" id="CHEBI:15378"/>
        <dbReference type="ChEBI" id="CHEBI:16526"/>
        <dbReference type="ChEBI" id="CHEBI:33384"/>
        <dbReference type="ChEBI" id="CHEBI:57287"/>
        <dbReference type="ChEBI" id="CHEBI:57379"/>
        <dbReference type="ChEBI" id="CHEBI:58299"/>
        <dbReference type="EC" id="2.3.1.50"/>
    </reaction>
</comment>
<dbReference type="Pfam" id="PF00155">
    <property type="entry name" value="Aminotran_1_2"/>
    <property type="match status" value="1"/>
</dbReference>
<protein>
    <recommendedName>
        <fullName evidence="3">serine C-palmitoyltransferase</fullName>
        <ecNumber evidence="3">2.3.1.50</ecNumber>
    </recommendedName>
</protein>
<evidence type="ECO:0000313" key="11">
    <source>
        <dbReference type="EMBL" id="CAH1252396.1"/>
    </source>
</evidence>
<evidence type="ECO:0000256" key="7">
    <source>
        <dbReference type="ARBA" id="ARBA00048528"/>
    </source>
</evidence>
<dbReference type="InterPro" id="IPR001917">
    <property type="entry name" value="Aminotrans_II_pyridoxalP_BS"/>
</dbReference>
<dbReference type="InterPro" id="IPR015424">
    <property type="entry name" value="PyrdxlP-dep_Trfase"/>
</dbReference>
<dbReference type="GO" id="GO:0004758">
    <property type="term" value="F:serine C-palmitoyltransferase activity"/>
    <property type="evidence" value="ECO:0007669"/>
    <property type="project" value="UniProtKB-EC"/>
</dbReference>
<dbReference type="EC" id="2.3.1.50" evidence="3"/>
<dbReference type="PROSITE" id="PS00599">
    <property type="entry name" value="AA_TRANSFER_CLASS_2"/>
    <property type="match status" value="1"/>
</dbReference>
<name>A0A8K0EGL3_BRALA</name>
<keyword evidence="9" id="KW-0472">Membrane</keyword>
<keyword evidence="9" id="KW-0812">Transmembrane</keyword>
<dbReference type="Proteomes" id="UP000838412">
    <property type="component" value="Chromosome 19"/>
</dbReference>
<dbReference type="SUPFAM" id="SSF53383">
    <property type="entry name" value="PLP-dependent transferases"/>
    <property type="match status" value="1"/>
</dbReference>
<evidence type="ECO:0000256" key="3">
    <source>
        <dbReference type="ARBA" id="ARBA00013220"/>
    </source>
</evidence>
<keyword evidence="6" id="KW-0012">Acyltransferase</keyword>
<evidence type="ECO:0000256" key="8">
    <source>
        <dbReference type="RuleBase" id="RU003693"/>
    </source>
</evidence>
<dbReference type="InterPro" id="IPR015421">
    <property type="entry name" value="PyrdxlP-dep_Trfase_major"/>
</dbReference>
<dbReference type="InterPro" id="IPR050087">
    <property type="entry name" value="AON_synthase_class-II"/>
</dbReference>
<organism evidence="11 12">
    <name type="scientific">Branchiostoma lanceolatum</name>
    <name type="common">Common lancelet</name>
    <name type="synonym">Amphioxus lanceolatum</name>
    <dbReference type="NCBI Taxonomy" id="7740"/>
    <lineage>
        <taxon>Eukaryota</taxon>
        <taxon>Metazoa</taxon>
        <taxon>Chordata</taxon>
        <taxon>Cephalochordata</taxon>
        <taxon>Leptocardii</taxon>
        <taxon>Amphioxiformes</taxon>
        <taxon>Branchiostomatidae</taxon>
        <taxon>Branchiostoma</taxon>
    </lineage>
</organism>
<dbReference type="PANTHER" id="PTHR13693">
    <property type="entry name" value="CLASS II AMINOTRANSFERASE/8-AMINO-7-OXONONANOATE SYNTHASE"/>
    <property type="match status" value="1"/>
</dbReference>
<dbReference type="AlphaFoldDB" id="A0A8K0EGL3"/>